<dbReference type="EMBL" id="RBII01000001">
    <property type="protein sequence ID" value="RKQ71665.1"/>
    <property type="molecule type" value="Genomic_DNA"/>
</dbReference>
<dbReference type="Proteomes" id="UP000282211">
    <property type="component" value="Unassembled WGS sequence"/>
</dbReference>
<accession>A0A420WLA3</accession>
<evidence type="ECO:0000256" key="2">
    <source>
        <dbReference type="ARBA" id="ARBA00022723"/>
    </source>
</evidence>
<proteinExistence type="inferred from homology"/>
<evidence type="ECO:0000256" key="4">
    <source>
        <dbReference type="ARBA" id="ARBA00023239"/>
    </source>
</evidence>
<dbReference type="Pfam" id="PF04828">
    <property type="entry name" value="GFA"/>
    <property type="match status" value="1"/>
</dbReference>
<dbReference type="SUPFAM" id="SSF51316">
    <property type="entry name" value="Mss4-like"/>
    <property type="match status" value="1"/>
</dbReference>
<name>A0A420WLA3_9PROT</name>
<keyword evidence="3" id="KW-0862">Zinc</keyword>
<evidence type="ECO:0000256" key="3">
    <source>
        <dbReference type="ARBA" id="ARBA00022833"/>
    </source>
</evidence>
<keyword evidence="2" id="KW-0479">Metal-binding</keyword>
<dbReference type="InterPro" id="IPR006913">
    <property type="entry name" value="CENP-V/GFA"/>
</dbReference>
<dbReference type="Gene3D" id="3.90.1590.10">
    <property type="entry name" value="glutathione-dependent formaldehyde- activating enzyme (gfa)"/>
    <property type="match status" value="1"/>
</dbReference>
<sequence>MTEAITALKGKCLCGQVEFTTPTPQQIDVCHCETCQTWVGGPFIGVDFLEGGVTITKEDGLAWYASSEWAKRGFCKTCGTSLFYRLNENPGFWAITAGSLNLPRGQKISREIFIDSKPDYYALAGQHTRLTGEEFFASLQDV</sequence>
<comment type="caution">
    <text evidence="6">The sequence shown here is derived from an EMBL/GenBank/DDBJ whole genome shotgun (WGS) entry which is preliminary data.</text>
</comment>
<evidence type="ECO:0000259" key="5">
    <source>
        <dbReference type="PROSITE" id="PS51891"/>
    </source>
</evidence>
<gene>
    <name evidence="6" type="ORF">DES40_0992</name>
</gene>
<dbReference type="PANTHER" id="PTHR33337">
    <property type="entry name" value="GFA DOMAIN-CONTAINING PROTEIN"/>
    <property type="match status" value="1"/>
</dbReference>
<dbReference type="GO" id="GO:0046872">
    <property type="term" value="F:metal ion binding"/>
    <property type="evidence" value="ECO:0007669"/>
    <property type="project" value="UniProtKB-KW"/>
</dbReference>
<dbReference type="PANTHER" id="PTHR33337:SF40">
    <property type="entry name" value="CENP-V_GFA DOMAIN-CONTAINING PROTEIN-RELATED"/>
    <property type="match status" value="1"/>
</dbReference>
<evidence type="ECO:0000256" key="1">
    <source>
        <dbReference type="ARBA" id="ARBA00005495"/>
    </source>
</evidence>
<keyword evidence="4" id="KW-0456">Lyase</keyword>
<evidence type="ECO:0000313" key="6">
    <source>
        <dbReference type="EMBL" id="RKQ71665.1"/>
    </source>
</evidence>
<reference evidence="6 7" key="1">
    <citation type="submission" date="2018-10" db="EMBL/GenBank/DDBJ databases">
        <title>Genomic Encyclopedia of Type Strains, Phase IV (KMG-IV): sequencing the most valuable type-strain genomes for metagenomic binning, comparative biology and taxonomic classification.</title>
        <authorList>
            <person name="Goeker M."/>
        </authorList>
    </citation>
    <scope>NUCLEOTIDE SEQUENCE [LARGE SCALE GENOMIC DNA]</scope>
    <source>
        <strain evidence="6 7">DSM 22008</strain>
    </source>
</reference>
<dbReference type="GO" id="GO:0016846">
    <property type="term" value="F:carbon-sulfur lyase activity"/>
    <property type="evidence" value="ECO:0007669"/>
    <property type="project" value="InterPro"/>
</dbReference>
<dbReference type="InterPro" id="IPR011057">
    <property type="entry name" value="Mss4-like_sf"/>
</dbReference>
<protein>
    <recommendedName>
        <fullName evidence="5">CENP-V/GFA domain-containing protein</fullName>
    </recommendedName>
</protein>
<dbReference type="InParanoid" id="A0A420WLA3"/>
<feature type="domain" description="CENP-V/GFA" evidence="5">
    <location>
        <begin position="8"/>
        <end position="122"/>
    </location>
</feature>
<dbReference type="PROSITE" id="PS51891">
    <property type="entry name" value="CENP_V_GFA"/>
    <property type="match status" value="1"/>
</dbReference>
<dbReference type="RefSeq" id="WP_170144886.1">
    <property type="nucleotide sequence ID" value="NZ_RBII01000001.1"/>
</dbReference>
<comment type="similarity">
    <text evidence="1">Belongs to the Gfa family.</text>
</comment>
<evidence type="ECO:0000313" key="7">
    <source>
        <dbReference type="Proteomes" id="UP000282211"/>
    </source>
</evidence>
<dbReference type="AlphaFoldDB" id="A0A420WLA3"/>
<keyword evidence="7" id="KW-1185">Reference proteome</keyword>
<organism evidence="6 7">
    <name type="scientific">Litorimonas taeanensis</name>
    <dbReference type="NCBI Taxonomy" id="568099"/>
    <lineage>
        <taxon>Bacteria</taxon>
        <taxon>Pseudomonadati</taxon>
        <taxon>Pseudomonadota</taxon>
        <taxon>Alphaproteobacteria</taxon>
        <taxon>Maricaulales</taxon>
        <taxon>Robiginitomaculaceae</taxon>
    </lineage>
</organism>